<dbReference type="NCBIfam" id="NF041568">
    <property type="entry name" value="Jag_EloR"/>
    <property type="match status" value="1"/>
</dbReference>
<dbReference type="STRING" id="158190.SpiGrapes_1914"/>
<keyword evidence="2 6" id="KW-0694">RNA-binding</keyword>
<dbReference type="InterPro" id="IPR015946">
    <property type="entry name" value="KH_dom-like_a/b"/>
</dbReference>
<dbReference type="PANTHER" id="PTHR35800:SF1">
    <property type="entry name" value="RNA-BINDING PROTEIN KHPB"/>
    <property type="match status" value="1"/>
</dbReference>
<dbReference type="Pfam" id="PF01424">
    <property type="entry name" value="R3H"/>
    <property type="match status" value="1"/>
</dbReference>
<dbReference type="GO" id="GO:0071555">
    <property type="term" value="P:cell wall organization"/>
    <property type="evidence" value="ECO:0007669"/>
    <property type="project" value="UniProtKB-KW"/>
</dbReference>
<dbReference type="InterPro" id="IPR034079">
    <property type="entry name" value="R3H_KhpB"/>
</dbReference>
<dbReference type="SMART" id="SM00393">
    <property type="entry name" value="R3H"/>
    <property type="match status" value="1"/>
</dbReference>
<comment type="domain">
    <text evidence="6">Has an N-terminal Jag-N domain and 2 RNA-binding domains (KH and R3H).</text>
</comment>
<dbReference type="GO" id="GO:0008360">
    <property type="term" value="P:regulation of cell shape"/>
    <property type="evidence" value="ECO:0007669"/>
    <property type="project" value="UniProtKB-KW"/>
</dbReference>
<dbReference type="InterPro" id="IPR036867">
    <property type="entry name" value="R3H_dom_sf"/>
</dbReference>
<keyword evidence="5 6" id="KW-0961">Cell wall biogenesis/degradation</keyword>
<keyword evidence="3 6" id="KW-0133">Cell shape</keyword>
<dbReference type="GO" id="GO:0005737">
    <property type="term" value="C:cytoplasm"/>
    <property type="evidence" value="ECO:0007669"/>
    <property type="project" value="UniProtKB-SubCell"/>
</dbReference>
<comment type="similarity">
    <text evidence="6">Belongs to the KhpB RNA-binding protein family.</text>
</comment>
<evidence type="ECO:0000313" key="9">
    <source>
        <dbReference type="Proteomes" id="UP000005632"/>
    </source>
</evidence>
<dbReference type="CDD" id="cd02644">
    <property type="entry name" value="R3H_jag"/>
    <property type="match status" value="1"/>
</dbReference>
<evidence type="ECO:0000256" key="1">
    <source>
        <dbReference type="ARBA" id="ARBA00022490"/>
    </source>
</evidence>
<organism evidence="8 9">
    <name type="scientific">Sphaerochaeta pleomorpha (strain ATCC BAA-1885 / DSM 22778 / Grapes)</name>
    <dbReference type="NCBI Taxonomy" id="158190"/>
    <lineage>
        <taxon>Bacteria</taxon>
        <taxon>Pseudomonadati</taxon>
        <taxon>Spirochaetota</taxon>
        <taxon>Spirochaetia</taxon>
        <taxon>Spirochaetales</taxon>
        <taxon>Sphaerochaetaceae</taxon>
        <taxon>Sphaerochaeta</taxon>
    </lineage>
</organism>
<gene>
    <name evidence="6" type="primary">khpB</name>
    <name evidence="6" type="synonym">eloR</name>
    <name evidence="8" type="ordered locus">SpiGrapes_1914</name>
</gene>
<evidence type="ECO:0000256" key="5">
    <source>
        <dbReference type="ARBA" id="ARBA00023316"/>
    </source>
</evidence>
<keyword evidence="4 6" id="KW-0143">Chaperone</keyword>
<name>G8QYT1_SPHPG</name>
<dbReference type="Gene3D" id="3.30.300.20">
    <property type="match status" value="1"/>
</dbReference>
<evidence type="ECO:0000256" key="6">
    <source>
        <dbReference type="HAMAP-Rule" id="MF_00867"/>
    </source>
</evidence>
<comment type="caution">
    <text evidence="6">Lacks conserved residue(s) required for the propagation of feature annotation.</text>
</comment>
<dbReference type="InterPro" id="IPR038008">
    <property type="entry name" value="Jag_KH"/>
</dbReference>
<evidence type="ECO:0000259" key="7">
    <source>
        <dbReference type="PROSITE" id="PS51061"/>
    </source>
</evidence>
<dbReference type="InterPro" id="IPR032782">
    <property type="entry name" value="KhpB_N"/>
</dbReference>
<evidence type="ECO:0000256" key="4">
    <source>
        <dbReference type="ARBA" id="ARBA00023186"/>
    </source>
</evidence>
<dbReference type="PANTHER" id="PTHR35800">
    <property type="entry name" value="PROTEIN JAG"/>
    <property type="match status" value="1"/>
</dbReference>
<dbReference type="GO" id="GO:0009252">
    <property type="term" value="P:peptidoglycan biosynthetic process"/>
    <property type="evidence" value="ECO:0007669"/>
    <property type="project" value="UniProtKB-UniRule"/>
</dbReference>
<dbReference type="EMBL" id="CP003155">
    <property type="protein sequence ID" value="AEV29708.1"/>
    <property type="molecule type" value="Genomic_DNA"/>
</dbReference>
<dbReference type="InterPro" id="IPR038247">
    <property type="entry name" value="Jag_N_dom_sf"/>
</dbReference>
<reference evidence="8 9" key="1">
    <citation type="submission" date="2011-11" db="EMBL/GenBank/DDBJ databases">
        <title>Complete sequence of Spirochaeta sp. grapes.</title>
        <authorList>
            <consortium name="US DOE Joint Genome Institute"/>
            <person name="Lucas S."/>
            <person name="Han J."/>
            <person name="Lapidus A."/>
            <person name="Cheng J.-F."/>
            <person name="Goodwin L."/>
            <person name="Pitluck S."/>
            <person name="Peters L."/>
            <person name="Ovchinnikova G."/>
            <person name="Munk A.C."/>
            <person name="Detter J.C."/>
            <person name="Han C."/>
            <person name="Tapia R."/>
            <person name="Land M."/>
            <person name="Hauser L."/>
            <person name="Kyrpides N."/>
            <person name="Ivanova N."/>
            <person name="Pagani I."/>
            <person name="Ritalahtilisa K."/>
            <person name="Loeffler F."/>
            <person name="Woyke T."/>
        </authorList>
    </citation>
    <scope>NUCLEOTIDE SEQUENCE [LARGE SCALE GENOMIC DNA]</scope>
    <source>
        <strain evidence="9">ATCC BAA-1885 / DSM 22778 / Grapes</strain>
    </source>
</reference>
<dbReference type="GO" id="GO:0003723">
    <property type="term" value="F:RNA binding"/>
    <property type="evidence" value="ECO:0007669"/>
    <property type="project" value="UniProtKB-UniRule"/>
</dbReference>
<dbReference type="InterPro" id="IPR001374">
    <property type="entry name" value="R3H_dom"/>
</dbReference>
<dbReference type="CDD" id="cd02414">
    <property type="entry name" value="KH-II_Jag"/>
    <property type="match status" value="1"/>
</dbReference>
<dbReference type="Gene3D" id="3.30.1370.50">
    <property type="entry name" value="R3H-like domain"/>
    <property type="match status" value="1"/>
</dbReference>
<comment type="function">
    <text evidence="6">A probable RNA chaperone. Forms a complex with KhpA which binds to cellular RNA and controls its expression. Plays a role in peptidoglycan (PG) homeostasis and cell length regulation.</text>
</comment>
<dbReference type="HOGENOM" id="CLU_042512_0_1_12"/>
<keyword evidence="9" id="KW-1185">Reference proteome</keyword>
<dbReference type="KEGG" id="sgp:SpiGrapes_1914"/>
<dbReference type="eggNOG" id="COG1847">
    <property type="taxonomic scope" value="Bacteria"/>
</dbReference>
<dbReference type="HAMAP" id="MF_00867">
    <property type="entry name" value="KhpB"/>
    <property type="match status" value="1"/>
</dbReference>
<dbReference type="Pfam" id="PF13083">
    <property type="entry name" value="KH_KhpA-B"/>
    <property type="match status" value="1"/>
</dbReference>
<proteinExistence type="inferred from homology"/>
<dbReference type="Pfam" id="PF14804">
    <property type="entry name" value="Jag_N"/>
    <property type="match status" value="1"/>
</dbReference>
<feature type="domain" description="R3H" evidence="7">
    <location>
        <begin position="161"/>
        <end position="227"/>
    </location>
</feature>
<dbReference type="PROSITE" id="PS51061">
    <property type="entry name" value="R3H"/>
    <property type="match status" value="1"/>
</dbReference>
<dbReference type="InterPro" id="IPR039247">
    <property type="entry name" value="KhpB"/>
</dbReference>
<sequence length="235" mass="26815">MMKEFEGRTEQDAIAKAIEELHIEREDFDVEIVEPVRKGLFKKSNVKIRIHFDEGNGLENQMYNRPVADIAQGDAPINSELEQKVIDFVSTMIQKMGYEASVTVGFRKERKLGLNIDSENSSIIIGRKGKNLDAIQLLANVFAGQIDPDQKIVVDSENYRMRHEEQLIRMAFKTAEQVKKSGRSRLLEPMNPYERRLVHTALNDFGGVDTKSEGDGLYKQIRISSKRDNGIPMMQ</sequence>
<evidence type="ECO:0000256" key="2">
    <source>
        <dbReference type="ARBA" id="ARBA00022884"/>
    </source>
</evidence>
<evidence type="ECO:0000256" key="3">
    <source>
        <dbReference type="ARBA" id="ARBA00022960"/>
    </source>
</evidence>
<dbReference type="SUPFAM" id="SSF82708">
    <property type="entry name" value="R3H domain"/>
    <property type="match status" value="1"/>
</dbReference>
<dbReference type="SMART" id="SM01245">
    <property type="entry name" value="Jag_N"/>
    <property type="match status" value="1"/>
</dbReference>
<comment type="subunit">
    <text evidence="6">Forms a complex with KhpA.</text>
</comment>
<protein>
    <recommendedName>
        <fullName evidence="6">RNA-binding protein KhpB</fullName>
    </recommendedName>
    <alternativeName>
        <fullName evidence="6">RNA-binding protein EloR</fullName>
    </alternativeName>
</protein>
<comment type="subcellular location">
    <subcellularLocation>
        <location evidence="6">Cytoplasm</location>
    </subcellularLocation>
</comment>
<dbReference type="AlphaFoldDB" id="G8QYT1"/>
<accession>G8QYT1</accession>
<dbReference type="OrthoDB" id="9794483at2"/>
<dbReference type="Gene3D" id="3.30.30.80">
    <property type="entry name" value="probable RNA-binding protein from clostridium symbiosum atcc 14940"/>
    <property type="match status" value="1"/>
</dbReference>
<dbReference type="Proteomes" id="UP000005632">
    <property type="component" value="Chromosome"/>
</dbReference>
<keyword evidence="1 6" id="KW-0963">Cytoplasm</keyword>
<evidence type="ECO:0000313" key="8">
    <source>
        <dbReference type="EMBL" id="AEV29708.1"/>
    </source>
</evidence>
<dbReference type="RefSeq" id="WP_014270551.1">
    <property type="nucleotide sequence ID" value="NC_016633.1"/>
</dbReference>